<organism evidence="1 2">
    <name type="scientific">Bacillus thuringiensis subsp. jegathesan</name>
    <dbReference type="NCBI Taxonomy" id="56955"/>
    <lineage>
        <taxon>Bacteria</taxon>
        <taxon>Bacillati</taxon>
        <taxon>Bacillota</taxon>
        <taxon>Bacilli</taxon>
        <taxon>Bacillales</taxon>
        <taxon>Bacillaceae</taxon>
        <taxon>Bacillus</taxon>
        <taxon>Bacillus cereus group</taxon>
    </lineage>
</organism>
<reference evidence="1 2" key="1">
    <citation type="submission" date="2016-10" db="EMBL/GenBank/DDBJ databases">
        <title>Comparative genomics of Bacillus thuringiensis reveals a path to pathogens against multiple invertebrate hosts.</title>
        <authorList>
            <person name="Zheng J."/>
            <person name="Gao Q."/>
            <person name="Liu H."/>
            <person name="Peng D."/>
            <person name="Ruan L."/>
            <person name="Sun M."/>
        </authorList>
    </citation>
    <scope>NUCLEOTIDE SEQUENCE [LARGE SCALE GENOMIC DNA]</scope>
    <source>
        <strain evidence="1">BGSC 4CF1</strain>
    </source>
</reference>
<dbReference type="EMBL" id="MOOS01000161">
    <property type="protein sequence ID" value="OUB61872.1"/>
    <property type="molecule type" value="Genomic_DNA"/>
</dbReference>
<accession>A0A9X6M168</accession>
<evidence type="ECO:0000313" key="1">
    <source>
        <dbReference type="EMBL" id="OUB61872.1"/>
    </source>
</evidence>
<evidence type="ECO:0000313" key="2">
    <source>
        <dbReference type="Proteomes" id="UP000194853"/>
    </source>
</evidence>
<gene>
    <name evidence="1" type="ORF">BK750_22835</name>
</gene>
<proteinExistence type="predicted"/>
<sequence>MIMTNTLVVHVIKGITIMIRTTTTIIRMLIVCTIKNITTIITRILAICTIKATTITTQTWRIPINQAMTIIIRTPVVCMTMDITKIPVIVMIKVIPTIMTSIPVVRVIKGIMVTITKTVVLQSLKKNRMVAK</sequence>
<name>A0A9X6M168_BACTJ</name>
<protein>
    <submittedName>
        <fullName evidence="1">Uncharacterized protein</fullName>
    </submittedName>
</protein>
<comment type="caution">
    <text evidence="1">The sequence shown here is derived from an EMBL/GenBank/DDBJ whole genome shotgun (WGS) entry which is preliminary data.</text>
</comment>
<dbReference type="Proteomes" id="UP000194853">
    <property type="component" value="Unassembled WGS sequence"/>
</dbReference>
<dbReference type="AlphaFoldDB" id="A0A9X6M168"/>